<evidence type="ECO:0000256" key="3">
    <source>
        <dbReference type="ARBA" id="ARBA00022692"/>
    </source>
</evidence>
<gene>
    <name evidence="8" type="ORF">SBA1_120102</name>
</gene>
<keyword evidence="4 6" id="KW-1133">Transmembrane helix</keyword>
<proteinExistence type="predicted"/>
<organism evidence="8 9">
    <name type="scientific">Candidatus Sulfotelmatobacter kueseliae</name>
    <dbReference type="NCBI Taxonomy" id="2042962"/>
    <lineage>
        <taxon>Bacteria</taxon>
        <taxon>Pseudomonadati</taxon>
        <taxon>Acidobacteriota</taxon>
        <taxon>Terriglobia</taxon>
        <taxon>Terriglobales</taxon>
        <taxon>Candidatus Korobacteraceae</taxon>
        <taxon>Candidatus Sulfotelmatobacter</taxon>
    </lineage>
</organism>
<sequence length="299" mass="32887">MPPIILPIAVFVTVALVVFSLGAAVVTPSSLLGQRLRELGGRQQPVENKPAFKERLEQALEPISKALPLSPADVSRTRGWLIQAGFRDARHVNYYFGLRLVMAVVGFAGVALFTGFDNVPLLAGVTGLGFLLPRFFLKRMIRDRQQRIRLALPDALDLTVICVEAGLALDQALMRVGQDLHHAHPDLSDEFHLVNLEMRAGKPRAEALRNLVDRTGVDDIRSLVGTLIQTDRFGTSVAQALRVHSDSLRTERRQRAEEQAAKTTIKMVPPLVVFVLPSIIFVTIGPAVIELIRQLGPGH</sequence>
<dbReference type="PANTHER" id="PTHR35007">
    <property type="entry name" value="INTEGRAL MEMBRANE PROTEIN-RELATED"/>
    <property type="match status" value="1"/>
</dbReference>
<keyword evidence="3 6" id="KW-0812">Transmembrane</keyword>
<reference evidence="9" key="1">
    <citation type="submission" date="2018-02" db="EMBL/GenBank/DDBJ databases">
        <authorList>
            <person name="Hausmann B."/>
        </authorList>
    </citation>
    <scope>NUCLEOTIDE SEQUENCE [LARGE SCALE GENOMIC DNA]</scope>
    <source>
        <strain evidence="9">Peat soil MAG SbA1</strain>
    </source>
</reference>
<evidence type="ECO:0000256" key="5">
    <source>
        <dbReference type="ARBA" id="ARBA00023136"/>
    </source>
</evidence>
<feature type="transmembrane region" description="Helical" evidence="6">
    <location>
        <begin position="119"/>
        <end position="137"/>
    </location>
</feature>
<feature type="domain" description="Type II secretion system protein GspF" evidence="7">
    <location>
        <begin position="156"/>
        <end position="284"/>
    </location>
</feature>
<dbReference type="GO" id="GO:0005886">
    <property type="term" value="C:plasma membrane"/>
    <property type="evidence" value="ECO:0007669"/>
    <property type="project" value="UniProtKB-SubCell"/>
</dbReference>
<keyword evidence="5 6" id="KW-0472">Membrane</keyword>
<dbReference type="OrthoDB" id="9810662at2"/>
<accession>A0A2U3K2A2</accession>
<evidence type="ECO:0000256" key="2">
    <source>
        <dbReference type="ARBA" id="ARBA00022475"/>
    </source>
</evidence>
<dbReference type="InterPro" id="IPR018076">
    <property type="entry name" value="T2SS_GspF_dom"/>
</dbReference>
<feature type="transmembrane region" description="Helical" evidence="6">
    <location>
        <begin position="92"/>
        <end position="113"/>
    </location>
</feature>
<dbReference type="AlphaFoldDB" id="A0A2U3K2A2"/>
<feature type="transmembrane region" description="Helical" evidence="6">
    <location>
        <begin position="271"/>
        <end position="289"/>
    </location>
</feature>
<dbReference type="EMBL" id="OMOD01000024">
    <property type="protein sequence ID" value="SPF33748.1"/>
    <property type="molecule type" value="Genomic_DNA"/>
</dbReference>
<feature type="transmembrane region" description="Helical" evidence="6">
    <location>
        <begin position="6"/>
        <end position="27"/>
    </location>
</feature>
<protein>
    <submittedName>
        <fullName evidence="8">Type II secretion system protein</fullName>
    </submittedName>
</protein>
<name>A0A2U3K2A2_9BACT</name>
<evidence type="ECO:0000256" key="6">
    <source>
        <dbReference type="SAM" id="Phobius"/>
    </source>
</evidence>
<evidence type="ECO:0000256" key="4">
    <source>
        <dbReference type="ARBA" id="ARBA00022989"/>
    </source>
</evidence>
<dbReference type="PANTHER" id="PTHR35007:SF2">
    <property type="entry name" value="PILUS ASSEMBLE PROTEIN"/>
    <property type="match status" value="1"/>
</dbReference>
<dbReference type="Proteomes" id="UP000238701">
    <property type="component" value="Unassembled WGS sequence"/>
</dbReference>
<evidence type="ECO:0000259" key="7">
    <source>
        <dbReference type="Pfam" id="PF00482"/>
    </source>
</evidence>
<evidence type="ECO:0000256" key="1">
    <source>
        <dbReference type="ARBA" id="ARBA00004651"/>
    </source>
</evidence>
<evidence type="ECO:0000313" key="9">
    <source>
        <dbReference type="Proteomes" id="UP000238701"/>
    </source>
</evidence>
<evidence type="ECO:0000313" key="8">
    <source>
        <dbReference type="EMBL" id="SPF33748.1"/>
    </source>
</evidence>
<dbReference type="Pfam" id="PF00482">
    <property type="entry name" value="T2SSF"/>
    <property type="match status" value="1"/>
</dbReference>
<keyword evidence="2" id="KW-1003">Cell membrane</keyword>
<comment type="subcellular location">
    <subcellularLocation>
        <location evidence="1">Cell membrane</location>
        <topology evidence="1">Multi-pass membrane protein</topology>
    </subcellularLocation>
</comment>